<dbReference type="Gene3D" id="3.30.460.10">
    <property type="entry name" value="Beta Polymerase, domain 2"/>
    <property type="match status" value="1"/>
</dbReference>
<dbReference type="EMBL" id="LHCI01000106">
    <property type="protein sequence ID" value="KOX90300.1"/>
    <property type="molecule type" value="Genomic_DNA"/>
</dbReference>
<keyword evidence="7" id="KW-0067">ATP-binding</keyword>
<comment type="caution">
    <text evidence="11">The sequence shown here is derived from an EMBL/GenBank/DDBJ whole genome shotgun (WGS) entry which is preliminary data.</text>
</comment>
<evidence type="ECO:0000256" key="1">
    <source>
        <dbReference type="ARBA" id="ARBA00001946"/>
    </source>
</evidence>
<proteinExistence type="inferred from homology"/>
<protein>
    <submittedName>
        <fullName evidence="11">Nucleotidyltransferase domain protein</fullName>
    </submittedName>
</protein>
<keyword evidence="6" id="KW-0547">Nucleotide-binding</keyword>
<evidence type="ECO:0000313" key="12">
    <source>
        <dbReference type="Proteomes" id="UP000037685"/>
    </source>
</evidence>
<evidence type="ECO:0000256" key="5">
    <source>
        <dbReference type="ARBA" id="ARBA00022723"/>
    </source>
</evidence>
<name>A0A0N0BM01_THEAQ</name>
<keyword evidence="8" id="KW-0460">Magnesium</keyword>
<evidence type="ECO:0000256" key="3">
    <source>
        <dbReference type="ARBA" id="ARBA00022679"/>
    </source>
</evidence>
<evidence type="ECO:0000256" key="9">
    <source>
        <dbReference type="ARBA" id="ARBA00038276"/>
    </source>
</evidence>
<sequence length="95" mass="10491">MGLEEVRAILEAHREELKALGVGEVYVFGSTARGEAGPKSDVDLIVVLERPLGFAFFELKERLEAWLGRPVDLTTPDGLREDLRESVLRSAVRAA</sequence>
<evidence type="ECO:0000259" key="10">
    <source>
        <dbReference type="Pfam" id="PF01909"/>
    </source>
</evidence>
<dbReference type="GO" id="GO:0046872">
    <property type="term" value="F:metal ion binding"/>
    <property type="evidence" value="ECO:0007669"/>
    <property type="project" value="UniProtKB-KW"/>
</dbReference>
<keyword evidence="3 11" id="KW-0808">Transferase</keyword>
<keyword evidence="4" id="KW-0548">Nucleotidyltransferase</keyword>
<dbReference type="PANTHER" id="PTHR33571">
    <property type="entry name" value="SSL8005 PROTEIN"/>
    <property type="match status" value="1"/>
</dbReference>
<dbReference type="GO" id="GO:0016779">
    <property type="term" value="F:nucleotidyltransferase activity"/>
    <property type="evidence" value="ECO:0007669"/>
    <property type="project" value="UniProtKB-KW"/>
</dbReference>
<keyword evidence="2" id="KW-1277">Toxin-antitoxin system</keyword>
<dbReference type="PANTHER" id="PTHR33571:SF12">
    <property type="entry name" value="BSL3053 PROTEIN"/>
    <property type="match status" value="1"/>
</dbReference>
<dbReference type="PATRIC" id="fig|271.14.peg.1566"/>
<accession>A0A0N0BM01</accession>
<dbReference type="InterPro" id="IPR043519">
    <property type="entry name" value="NT_sf"/>
</dbReference>
<evidence type="ECO:0000256" key="4">
    <source>
        <dbReference type="ARBA" id="ARBA00022695"/>
    </source>
</evidence>
<dbReference type="InterPro" id="IPR052038">
    <property type="entry name" value="Type-VII_TA_antitoxin"/>
</dbReference>
<dbReference type="Pfam" id="PF01909">
    <property type="entry name" value="NTP_transf_2"/>
    <property type="match status" value="1"/>
</dbReference>
<comment type="cofactor">
    <cofactor evidence="1">
        <name>Mg(2+)</name>
        <dbReference type="ChEBI" id="CHEBI:18420"/>
    </cofactor>
</comment>
<comment type="similarity">
    <text evidence="9">Belongs to the MntA antitoxin family.</text>
</comment>
<evidence type="ECO:0000256" key="8">
    <source>
        <dbReference type="ARBA" id="ARBA00022842"/>
    </source>
</evidence>
<dbReference type="SUPFAM" id="SSF81301">
    <property type="entry name" value="Nucleotidyltransferase"/>
    <property type="match status" value="1"/>
</dbReference>
<evidence type="ECO:0000313" key="11">
    <source>
        <dbReference type="EMBL" id="KOX90300.1"/>
    </source>
</evidence>
<evidence type="ECO:0000256" key="6">
    <source>
        <dbReference type="ARBA" id="ARBA00022741"/>
    </source>
</evidence>
<feature type="domain" description="Polymerase nucleotidyl transferase" evidence="10">
    <location>
        <begin position="11"/>
        <end position="89"/>
    </location>
</feature>
<dbReference type="InterPro" id="IPR002934">
    <property type="entry name" value="Polymerase_NTP_transf_dom"/>
</dbReference>
<dbReference type="GO" id="GO:0005524">
    <property type="term" value="F:ATP binding"/>
    <property type="evidence" value="ECO:0007669"/>
    <property type="project" value="UniProtKB-KW"/>
</dbReference>
<dbReference type="AlphaFoldDB" id="A0A0N0BM01"/>
<evidence type="ECO:0000256" key="2">
    <source>
        <dbReference type="ARBA" id="ARBA00022649"/>
    </source>
</evidence>
<dbReference type="Proteomes" id="UP000037685">
    <property type="component" value="Unassembled WGS sequence"/>
</dbReference>
<organism evidence="11 12">
    <name type="scientific">Thermus aquaticus</name>
    <dbReference type="NCBI Taxonomy" id="271"/>
    <lineage>
        <taxon>Bacteria</taxon>
        <taxon>Thermotogati</taxon>
        <taxon>Deinococcota</taxon>
        <taxon>Deinococci</taxon>
        <taxon>Thermales</taxon>
        <taxon>Thermaceae</taxon>
        <taxon>Thermus</taxon>
    </lineage>
</organism>
<reference evidence="11 12" key="1">
    <citation type="submission" date="2015-07" db="EMBL/GenBank/DDBJ databases">
        <authorList>
            <person name="Noorani M."/>
        </authorList>
    </citation>
    <scope>NUCLEOTIDE SEQUENCE [LARGE SCALE GENOMIC DNA]</scope>
    <source>
        <strain evidence="12">ATCC 25104 / DSM 625 / JCM 10724 / NBRC 103206 / NCIMB 11243 / YT-1</strain>
    </source>
</reference>
<gene>
    <name evidence="11" type="ORF">BVI061214_01490</name>
</gene>
<dbReference type="CDD" id="cd05403">
    <property type="entry name" value="NT_KNTase_like"/>
    <property type="match status" value="1"/>
</dbReference>
<dbReference type="RefSeq" id="WP_053767888.1">
    <property type="nucleotide sequence ID" value="NZ_LHCI01000106.1"/>
</dbReference>
<evidence type="ECO:0000256" key="7">
    <source>
        <dbReference type="ARBA" id="ARBA00022840"/>
    </source>
</evidence>
<keyword evidence="5" id="KW-0479">Metal-binding</keyword>